<name>N1MK94_9SPHN</name>
<accession>N1MK94</accession>
<dbReference type="GO" id="GO:0016846">
    <property type="term" value="F:carbon-sulfur lyase activity"/>
    <property type="evidence" value="ECO:0007669"/>
    <property type="project" value="InterPro"/>
</dbReference>
<evidence type="ECO:0000256" key="1">
    <source>
        <dbReference type="ARBA" id="ARBA00005495"/>
    </source>
</evidence>
<comment type="similarity">
    <text evidence="1">Belongs to the Gfa family.</text>
</comment>
<dbReference type="Gene3D" id="3.90.1590.10">
    <property type="entry name" value="glutathione-dependent formaldehyde- activating enzyme (gfa)"/>
    <property type="match status" value="1"/>
</dbReference>
<organism evidence="6 7">
    <name type="scientific">Sphingobium indicum BiD32</name>
    <dbReference type="NCBI Taxonomy" id="1301087"/>
    <lineage>
        <taxon>Bacteria</taxon>
        <taxon>Pseudomonadati</taxon>
        <taxon>Pseudomonadota</taxon>
        <taxon>Alphaproteobacteria</taxon>
        <taxon>Sphingomonadales</taxon>
        <taxon>Sphingomonadaceae</taxon>
        <taxon>Sphingobium</taxon>
    </lineage>
</organism>
<dbReference type="GO" id="GO:0046872">
    <property type="term" value="F:metal ion binding"/>
    <property type="evidence" value="ECO:0007669"/>
    <property type="project" value="UniProtKB-KW"/>
</dbReference>
<evidence type="ECO:0000313" key="6">
    <source>
        <dbReference type="EMBL" id="CCW15853.1"/>
    </source>
</evidence>
<keyword evidence="2" id="KW-0479">Metal-binding</keyword>
<keyword evidence="7" id="KW-1185">Reference proteome</keyword>
<reference evidence="7" key="2">
    <citation type="submission" date="2013-04" db="EMBL/GenBank/DDBJ databases">
        <title>Bisphenol A degrading Sphingobium sp. strain BiD32.</title>
        <authorList>
            <person name="Nielsen J.L."/>
            <person name="Zhou N.A."/>
            <person name="Kjeldal H."/>
        </authorList>
    </citation>
    <scope>NUCLEOTIDE SEQUENCE [LARGE SCALE GENOMIC DNA]</scope>
    <source>
        <strain evidence="7">BiD32</strain>
    </source>
</reference>
<dbReference type="AlphaFoldDB" id="N1MK94"/>
<keyword evidence="4" id="KW-0456">Lyase</keyword>
<dbReference type="Pfam" id="PF04828">
    <property type="entry name" value="GFA"/>
    <property type="match status" value="1"/>
</dbReference>
<evidence type="ECO:0000313" key="7">
    <source>
        <dbReference type="Proteomes" id="UP000013201"/>
    </source>
</evidence>
<dbReference type="OrthoDB" id="7186766at2"/>
<dbReference type="InterPro" id="IPR011057">
    <property type="entry name" value="Mss4-like_sf"/>
</dbReference>
<dbReference type="SUPFAM" id="SSF51316">
    <property type="entry name" value="Mss4-like"/>
    <property type="match status" value="1"/>
</dbReference>
<dbReference type="EMBL" id="CAVK010000010">
    <property type="protein sequence ID" value="CCW15853.1"/>
    <property type="molecule type" value="Genomic_DNA"/>
</dbReference>
<dbReference type="PROSITE" id="PS51891">
    <property type="entry name" value="CENP_V_GFA"/>
    <property type="match status" value="1"/>
</dbReference>
<protein>
    <recommendedName>
        <fullName evidence="5">CENP-V/GFA domain-containing protein</fullName>
    </recommendedName>
</protein>
<proteinExistence type="inferred from homology"/>
<feature type="domain" description="CENP-V/GFA" evidence="5">
    <location>
        <begin position="2"/>
        <end position="116"/>
    </location>
</feature>
<sequence length="131" mass="14103">MVKGKCQCGAIQYEASGAPAYSAICHCNDCRASSGAPMVGWALFPQDAVMINGTPARYQSSENATRHFCATCGTGLFYTNPVIFPGGIDIQTATLDDQSALPPQAHVQMAEAAPWMPHVHNLPKFDRFPEE</sequence>
<dbReference type="PANTHER" id="PTHR33337:SF40">
    <property type="entry name" value="CENP-V_GFA DOMAIN-CONTAINING PROTEIN-RELATED"/>
    <property type="match status" value="1"/>
</dbReference>
<evidence type="ECO:0000256" key="4">
    <source>
        <dbReference type="ARBA" id="ARBA00023239"/>
    </source>
</evidence>
<reference evidence="6 7" key="1">
    <citation type="submission" date="2013-03" db="EMBL/GenBank/DDBJ databases">
        <authorList>
            <person name="Le V."/>
        </authorList>
    </citation>
    <scope>NUCLEOTIDE SEQUENCE [LARGE SCALE GENOMIC DNA]</scope>
    <source>
        <strain evidence="6 7">BiD32</strain>
    </source>
</reference>
<evidence type="ECO:0000259" key="5">
    <source>
        <dbReference type="PROSITE" id="PS51891"/>
    </source>
</evidence>
<dbReference type="PANTHER" id="PTHR33337">
    <property type="entry name" value="GFA DOMAIN-CONTAINING PROTEIN"/>
    <property type="match status" value="1"/>
</dbReference>
<dbReference type="InterPro" id="IPR006913">
    <property type="entry name" value="CENP-V/GFA"/>
</dbReference>
<evidence type="ECO:0000256" key="3">
    <source>
        <dbReference type="ARBA" id="ARBA00022833"/>
    </source>
</evidence>
<comment type="caution">
    <text evidence="6">The sequence shown here is derived from an EMBL/GenBank/DDBJ whole genome shotgun (WGS) entry which is preliminary data.</text>
</comment>
<gene>
    <name evidence="6" type="ORF">EBBID32_1810</name>
</gene>
<keyword evidence="3" id="KW-0862">Zinc</keyword>
<evidence type="ECO:0000256" key="2">
    <source>
        <dbReference type="ARBA" id="ARBA00022723"/>
    </source>
</evidence>
<dbReference type="Proteomes" id="UP000013201">
    <property type="component" value="Unassembled WGS sequence"/>
</dbReference>
<dbReference type="RefSeq" id="WP_006949051.1">
    <property type="nucleotide sequence ID" value="NZ_CAVK010000010.1"/>
</dbReference>